<protein>
    <submittedName>
        <fullName evidence="2">Uncharacterized protein</fullName>
    </submittedName>
</protein>
<dbReference type="RefSeq" id="WP_129355063.1">
    <property type="nucleotide sequence ID" value="NZ_CP026538.1"/>
</dbReference>
<dbReference type="AlphaFoldDB" id="A0A4P6HP48"/>
<accession>A0A4P6HP48</accession>
<keyword evidence="3" id="KW-1185">Reference proteome</keyword>
<evidence type="ECO:0000313" key="2">
    <source>
        <dbReference type="EMBL" id="QAZ69047.1"/>
    </source>
</evidence>
<name>A0A4P6HP48_9BACT</name>
<evidence type="ECO:0000313" key="3">
    <source>
        <dbReference type="Proteomes" id="UP000293296"/>
    </source>
</evidence>
<feature type="region of interest" description="Disordered" evidence="1">
    <location>
        <begin position="133"/>
        <end position="235"/>
    </location>
</feature>
<dbReference type="Proteomes" id="UP000293296">
    <property type="component" value="Chromosome"/>
</dbReference>
<organism evidence="2 3">
    <name type="scientific">Solidesulfovibrio carbinolicus</name>
    <dbReference type="NCBI Taxonomy" id="296842"/>
    <lineage>
        <taxon>Bacteria</taxon>
        <taxon>Pseudomonadati</taxon>
        <taxon>Thermodesulfobacteriota</taxon>
        <taxon>Desulfovibrionia</taxon>
        <taxon>Desulfovibrionales</taxon>
        <taxon>Desulfovibrionaceae</taxon>
        <taxon>Solidesulfovibrio</taxon>
    </lineage>
</organism>
<gene>
    <name evidence="2" type="ORF">C3Y92_18105</name>
</gene>
<sequence>MDVAPLSALAQTTSAVAAPTTKSLQTAVAAKSENMLAGNFIQADAGPSKYLQARLDSLQTEKTFASSMSNLLTTMTAQFATTMANVGSSSGDSTFVAAVINKFKVEDSVGRAVDKEVGDSAQDNLDATRQDIEDKAEAASTGQSEDAAGQGAATLDTAATPAATAQAPDATAASDPASATEAIQAAAEAAQATPTGQTAGQAEPAGQAAQAEQAAAAQAPAQPIPAPGSTIDIRV</sequence>
<dbReference type="KEGG" id="dcb:C3Y92_18105"/>
<dbReference type="OrthoDB" id="5459314at2"/>
<evidence type="ECO:0000256" key="1">
    <source>
        <dbReference type="SAM" id="MobiDB-lite"/>
    </source>
</evidence>
<feature type="compositionally biased region" description="Low complexity" evidence="1">
    <location>
        <begin position="152"/>
        <end position="221"/>
    </location>
</feature>
<proteinExistence type="predicted"/>
<reference evidence="2 3" key="1">
    <citation type="submission" date="2018-02" db="EMBL/GenBank/DDBJ databases">
        <title>Genome sequence of Desulfovibrio carbinolicus DSM 3852.</title>
        <authorList>
            <person name="Wilbanks E."/>
            <person name="Skennerton C.T."/>
            <person name="Orphan V.J."/>
        </authorList>
    </citation>
    <scope>NUCLEOTIDE SEQUENCE [LARGE SCALE GENOMIC DNA]</scope>
    <source>
        <strain evidence="2 3">DSM 3852</strain>
    </source>
</reference>
<dbReference type="EMBL" id="CP026538">
    <property type="protein sequence ID" value="QAZ69047.1"/>
    <property type="molecule type" value="Genomic_DNA"/>
</dbReference>